<proteinExistence type="predicted"/>
<dbReference type="Proteomes" id="UP000095283">
    <property type="component" value="Unplaced"/>
</dbReference>
<evidence type="ECO:0000313" key="2">
    <source>
        <dbReference type="WBParaSite" id="Hba_13578"/>
    </source>
</evidence>
<name>A0A1I7X7X0_HETBA</name>
<protein>
    <submittedName>
        <fullName evidence="2">Uncharacterized protein</fullName>
    </submittedName>
</protein>
<dbReference type="AlphaFoldDB" id="A0A1I7X7X0"/>
<sequence length="80" mass="9117">MAQRRKCEFTRQAASLPYPLSSEAQSSFKLFLLFGIEEHLHLSRTKDAFPLSTAYVRGTANVMLPLINLARASKEGQRRY</sequence>
<reference evidence="2" key="1">
    <citation type="submission" date="2016-11" db="UniProtKB">
        <authorList>
            <consortium name="WormBaseParasite"/>
        </authorList>
    </citation>
    <scope>IDENTIFICATION</scope>
</reference>
<organism evidence="1 2">
    <name type="scientific">Heterorhabditis bacteriophora</name>
    <name type="common">Entomopathogenic nematode worm</name>
    <dbReference type="NCBI Taxonomy" id="37862"/>
    <lineage>
        <taxon>Eukaryota</taxon>
        <taxon>Metazoa</taxon>
        <taxon>Ecdysozoa</taxon>
        <taxon>Nematoda</taxon>
        <taxon>Chromadorea</taxon>
        <taxon>Rhabditida</taxon>
        <taxon>Rhabditina</taxon>
        <taxon>Rhabditomorpha</taxon>
        <taxon>Strongyloidea</taxon>
        <taxon>Heterorhabditidae</taxon>
        <taxon>Heterorhabditis</taxon>
    </lineage>
</organism>
<accession>A0A1I7X7X0</accession>
<keyword evidence="1" id="KW-1185">Reference proteome</keyword>
<evidence type="ECO:0000313" key="1">
    <source>
        <dbReference type="Proteomes" id="UP000095283"/>
    </source>
</evidence>
<dbReference type="WBParaSite" id="Hba_13578">
    <property type="protein sequence ID" value="Hba_13578"/>
    <property type="gene ID" value="Hba_13578"/>
</dbReference>